<comment type="subcellular location">
    <subcellularLocation>
        <location evidence="1">Mitochondrion</location>
    </subcellularLocation>
</comment>
<evidence type="ECO:0000256" key="3">
    <source>
        <dbReference type="ARBA" id="ARBA00016197"/>
    </source>
</evidence>
<evidence type="ECO:0000313" key="8">
    <source>
        <dbReference type="Proteomes" id="UP000214365"/>
    </source>
</evidence>
<dbReference type="OrthoDB" id="2831558at2759"/>
<dbReference type="InterPro" id="IPR011009">
    <property type="entry name" value="Kinase-like_dom_sf"/>
</dbReference>
<dbReference type="InterPro" id="IPR051035">
    <property type="entry name" value="Mito_inheritance_9"/>
</dbReference>
<comment type="similarity">
    <text evidence="2">Belongs to the AIM9 family.</text>
</comment>
<dbReference type="RefSeq" id="XP_020124338.1">
    <property type="nucleotide sequence ID" value="XM_020259770.1"/>
</dbReference>
<keyword evidence="4" id="KW-0809">Transit peptide</keyword>
<evidence type="ECO:0000256" key="2">
    <source>
        <dbReference type="ARBA" id="ARBA00005543"/>
    </source>
</evidence>
<evidence type="ECO:0000313" key="7">
    <source>
        <dbReference type="EMBL" id="OKL64217.1"/>
    </source>
</evidence>
<dbReference type="PANTHER" id="PTHR36091:SF1">
    <property type="entry name" value="ALTERED INHERITANCE OF MITOCHONDRIA PROTEIN 9, MITOCHONDRIAL"/>
    <property type="match status" value="1"/>
</dbReference>
<dbReference type="PANTHER" id="PTHR36091">
    <property type="entry name" value="ALTERED INHERITANCE OF MITOCHONDRIA PROTEIN 9, MITOCHONDRIAL"/>
    <property type="match status" value="1"/>
</dbReference>
<proteinExistence type="inferred from homology"/>
<protein>
    <recommendedName>
        <fullName evidence="3">Altered inheritance of mitochondria protein 9, mitochondrial</fullName>
    </recommendedName>
    <alternativeName>
        <fullName evidence="6">Found in mitochondrial proteome protein 29</fullName>
    </alternativeName>
</protein>
<reference evidence="7 8" key="1">
    <citation type="submission" date="2015-06" db="EMBL/GenBank/DDBJ databases">
        <title>Talaromyces atroroseus IBT 11181 draft genome.</title>
        <authorList>
            <person name="Rasmussen K.B."/>
            <person name="Rasmussen S."/>
            <person name="Petersen B."/>
            <person name="Sicheritz-Ponten T."/>
            <person name="Mortensen U.H."/>
            <person name="Thrane U."/>
        </authorList>
    </citation>
    <scope>NUCLEOTIDE SEQUENCE [LARGE SCALE GENOMIC DNA]</scope>
    <source>
        <strain evidence="7 8">IBT 11181</strain>
    </source>
</reference>
<gene>
    <name evidence="7" type="ORF">UA08_01028</name>
</gene>
<organism evidence="7 8">
    <name type="scientific">Talaromyces atroroseus</name>
    <dbReference type="NCBI Taxonomy" id="1441469"/>
    <lineage>
        <taxon>Eukaryota</taxon>
        <taxon>Fungi</taxon>
        <taxon>Dikarya</taxon>
        <taxon>Ascomycota</taxon>
        <taxon>Pezizomycotina</taxon>
        <taxon>Eurotiomycetes</taxon>
        <taxon>Eurotiomycetidae</taxon>
        <taxon>Eurotiales</taxon>
        <taxon>Trichocomaceae</taxon>
        <taxon>Talaromyces</taxon>
        <taxon>Talaromyces sect. Trachyspermi</taxon>
    </lineage>
</organism>
<dbReference type="Proteomes" id="UP000214365">
    <property type="component" value="Unassembled WGS sequence"/>
</dbReference>
<dbReference type="GeneID" id="31000783"/>
<evidence type="ECO:0000256" key="5">
    <source>
        <dbReference type="ARBA" id="ARBA00023128"/>
    </source>
</evidence>
<keyword evidence="5" id="KW-0496">Mitochondrion</keyword>
<dbReference type="EMBL" id="LFMY01000001">
    <property type="protein sequence ID" value="OKL64217.1"/>
    <property type="molecule type" value="Genomic_DNA"/>
</dbReference>
<sequence>MAVRDYLVSSLNPVYWEIFRLNEEAELSKRYVNFYLRQLIAIAVGVSDGAQYWSNNKAFILITDNGTEVFTKLPNPNAGPPKYTPASEVATRKLLREVFNIPVPRVFAWSANAASNPVEVEYIIEERAPGVRLGYAEDLNIESTIPEALEPLPIGPLTSAELWVRRARAM</sequence>
<evidence type="ECO:0000256" key="6">
    <source>
        <dbReference type="ARBA" id="ARBA00031849"/>
    </source>
</evidence>
<keyword evidence="8" id="KW-1185">Reference proteome</keyword>
<evidence type="ECO:0000256" key="4">
    <source>
        <dbReference type="ARBA" id="ARBA00022946"/>
    </source>
</evidence>
<evidence type="ECO:0000256" key="1">
    <source>
        <dbReference type="ARBA" id="ARBA00004173"/>
    </source>
</evidence>
<accession>A0A225BDW9</accession>
<comment type="caution">
    <text evidence="7">The sequence shown here is derived from an EMBL/GenBank/DDBJ whole genome shotgun (WGS) entry which is preliminary data.</text>
</comment>
<name>A0A225BDW9_TALAT</name>
<dbReference type="AlphaFoldDB" id="A0A225BDW9"/>
<dbReference type="GO" id="GO:0005739">
    <property type="term" value="C:mitochondrion"/>
    <property type="evidence" value="ECO:0007669"/>
    <property type="project" value="UniProtKB-SubCell"/>
</dbReference>
<dbReference type="SUPFAM" id="SSF56112">
    <property type="entry name" value="Protein kinase-like (PK-like)"/>
    <property type="match status" value="1"/>
</dbReference>